<organism evidence="1 2">
    <name type="scientific">Bradyrhizobium stylosanthis</name>
    <dbReference type="NCBI Taxonomy" id="1803665"/>
    <lineage>
        <taxon>Bacteria</taxon>
        <taxon>Pseudomonadati</taxon>
        <taxon>Pseudomonadota</taxon>
        <taxon>Alphaproteobacteria</taxon>
        <taxon>Hyphomicrobiales</taxon>
        <taxon>Nitrobacteraceae</taxon>
        <taxon>Bradyrhizobium</taxon>
    </lineage>
</organism>
<name>A0A560CXG5_9BRAD</name>
<dbReference type="EMBL" id="VITK01000019">
    <property type="protein sequence ID" value="TWA89554.1"/>
    <property type="molecule type" value="Genomic_DNA"/>
</dbReference>
<evidence type="ECO:0000313" key="2">
    <source>
        <dbReference type="Proteomes" id="UP000319949"/>
    </source>
</evidence>
<accession>A0A560CXG5</accession>
<keyword evidence="2" id="KW-1185">Reference proteome</keyword>
<dbReference type="OrthoDB" id="9948456at2"/>
<dbReference type="RefSeq" id="WP_145670140.1">
    <property type="nucleotide sequence ID" value="NZ_VITK01000019.1"/>
</dbReference>
<proteinExistence type="predicted"/>
<protein>
    <submittedName>
        <fullName evidence="1">Uncharacterized protein</fullName>
    </submittedName>
</protein>
<comment type="caution">
    <text evidence="1">The sequence shown here is derived from an EMBL/GenBank/DDBJ whole genome shotgun (WGS) entry which is preliminary data.</text>
</comment>
<gene>
    <name evidence="1" type="ORF">FBZ96_11922</name>
</gene>
<sequence length="63" mass="7124">MPFGKFIFECDTDNFDDAVFAARELMESSEKSCMITSKVDGRPAVCMFGRKLKRSISVKQVKP</sequence>
<dbReference type="AlphaFoldDB" id="A0A560CXG5"/>
<reference evidence="1 2" key="1">
    <citation type="submission" date="2019-06" db="EMBL/GenBank/DDBJ databases">
        <title>Genomic Encyclopedia of Type Strains, Phase IV (KMG-V): Genome sequencing to study the core and pangenomes of soil and plant-associated prokaryotes.</title>
        <authorList>
            <person name="Whitman W."/>
        </authorList>
    </citation>
    <scope>NUCLEOTIDE SEQUENCE [LARGE SCALE GENOMIC DNA]</scope>
    <source>
        <strain evidence="1 2">BR 510</strain>
    </source>
</reference>
<dbReference type="Proteomes" id="UP000319949">
    <property type="component" value="Unassembled WGS sequence"/>
</dbReference>
<evidence type="ECO:0000313" key="1">
    <source>
        <dbReference type="EMBL" id="TWA89554.1"/>
    </source>
</evidence>